<feature type="domain" description="THIF-type NAD/FAD binding fold" evidence="1">
    <location>
        <begin position="40"/>
        <end position="301"/>
    </location>
</feature>
<dbReference type="SUPFAM" id="SSF69572">
    <property type="entry name" value="Activating enzymes of the ubiquitin-like proteins"/>
    <property type="match status" value="1"/>
</dbReference>
<dbReference type="AlphaFoldDB" id="A0A0G1BPZ3"/>
<evidence type="ECO:0000259" key="1">
    <source>
        <dbReference type="Pfam" id="PF00899"/>
    </source>
</evidence>
<dbReference type="PANTHER" id="PTHR43267:SF1">
    <property type="entry name" value="TRNA THREONYLCARBAMOYLADENOSINE DEHYDRATASE"/>
    <property type="match status" value="1"/>
</dbReference>
<sequence length="331" mass="36890">MKKATRLIECFDLPDNPDLNAAYRLLPKNPDENYYRERVDRNIGWITKEEQEALRKITIGIAGCGGMGGLLGQIFVRLGIGEVRIADCESFDVSNINRQFAATRITVGKSKAIETAKKIRETTDDTTLLVYPGGICEESVSGFLNGCDVVCDEIEFWAVAARILFHQAARNKKITILCADTVGHRTFLFKFTHDSMRVEDSLGLTYKEAKILQKKLQNKKASPEERWRILKAVNGTFAPELPEYFIDVGHGTVKALEKRLFEEGRASIISTNPIMAGGFLANHILLYLLGEKISPGKRNTVNIPKTPGYLSFDAGHMKAVIVPENQNRAGK</sequence>
<dbReference type="PANTHER" id="PTHR43267">
    <property type="entry name" value="TRNA THREONYLCARBAMOYLADENOSINE DEHYDRATASE"/>
    <property type="match status" value="1"/>
</dbReference>
<name>A0A0G1BPZ3_9BACT</name>
<dbReference type="InterPro" id="IPR045886">
    <property type="entry name" value="ThiF/MoeB/HesA"/>
</dbReference>
<dbReference type="GO" id="GO:0061503">
    <property type="term" value="F:tRNA threonylcarbamoyladenosine dehydratase"/>
    <property type="evidence" value="ECO:0007669"/>
    <property type="project" value="TreeGrafter"/>
</dbReference>
<dbReference type="EMBL" id="LCEQ01000013">
    <property type="protein sequence ID" value="KKS75397.1"/>
    <property type="molecule type" value="Genomic_DNA"/>
</dbReference>
<evidence type="ECO:0000313" key="3">
    <source>
        <dbReference type="Proteomes" id="UP000034563"/>
    </source>
</evidence>
<gene>
    <name evidence="2" type="ORF">UV48_C0013G0003</name>
</gene>
<proteinExistence type="predicted"/>
<dbReference type="Pfam" id="PF00899">
    <property type="entry name" value="ThiF"/>
    <property type="match status" value="1"/>
</dbReference>
<dbReference type="InterPro" id="IPR035985">
    <property type="entry name" value="Ubiquitin-activating_enz"/>
</dbReference>
<dbReference type="GO" id="GO:0061504">
    <property type="term" value="P:cyclic threonylcarbamoyladenosine biosynthetic process"/>
    <property type="evidence" value="ECO:0007669"/>
    <property type="project" value="TreeGrafter"/>
</dbReference>
<organism evidence="2 3">
    <name type="scientific">Candidatus Azambacteria bacterium GW2011_GWA2_42_9</name>
    <dbReference type="NCBI Taxonomy" id="1618613"/>
    <lineage>
        <taxon>Bacteria</taxon>
        <taxon>Candidatus Azamiibacteriota</taxon>
    </lineage>
</organism>
<dbReference type="InterPro" id="IPR000594">
    <property type="entry name" value="ThiF_NAD_FAD-bd"/>
</dbReference>
<evidence type="ECO:0000313" key="2">
    <source>
        <dbReference type="EMBL" id="KKS75397.1"/>
    </source>
</evidence>
<comment type="caution">
    <text evidence="2">The sequence shown here is derived from an EMBL/GenBank/DDBJ whole genome shotgun (WGS) entry which is preliminary data.</text>
</comment>
<accession>A0A0G1BPZ3</accession>
<protein>
    <submittedName>
        <fullName evidence="2">ThiF family protein</fullName>
    </submittedName>
</protein>
<dbReference type="Gene3D" id="3.40.50.720">
    <property type="entry name" value="NAD(P)-binding Rossmann-like Domain"/>
    <property type="match status" value="1"/>
</dbReference>
<dbReference type="Proteomes" id="UP000034563">
    <property type="component" value="Unassembled WGS sequence"/>
</dbReference>
<dbReference type="GO" id="GO:0008641">
    <property type="term" value="F:ubiquitin-like modifier activating enzyme activity"/>
    <property type="evidence" value="ECO:0007669"/>
    <property type="project" value="InterPro"/>
</dbReference>
<reference evidence="2 3" key="1">
    <citation type="journal article" date="2015" name="Nature">
        <title>rRNA introns, odd ribosomes, and small enigmatic genomes across a large radiation of phyla.</title>
        <authorList>
            <person name="Brown C.T."/>
            <person name="Hug L.A."/>
            <person name="Thomas B.C."/>
            <person name="Sharon I."/>
            <person name="Castelle C.J."/>
            <person name="Singh A."/>
            <person name="Wilkins M.J."/>
            <person name="Williams K.H."/>
            <person name="Banfield J.F."/>
        </authorList>
    </citation>
    <scope>NUCLEOTIDE SEQUENCE [LARGE SCALE GENOMIC DNA]</scope>
</reference>